<dbReference type="InterPro" id="IPR011006">
    <property type="entry name" value="CheY-like_superfamily"/>
</dbReference>
<dbReference type="PROSITE" id="PS50110">
    <property type="entry name" value="RESPONSE_REGULATORY"/>
    <property type="match status" value="1"/>
</dbReference>
<dbReference type="eggNOG" id="COG0642">
    <property type="taxonomic scope" value="Bacteria"/>
</dbReference>
<dbReference type="Proteomes" id="UP000017148">
    <property type="component" value="Unassembled WGS sequence"/>
</dbReference>
<feature type="transmembrane region" description="Helical" evidence="6">
    <location>
        <begin position="46"/>
        <end position="71"/>
    </location>
</feature>
<name>U7DAG7_9BACT</name>
<evidence type="ECO:0000259" key="7">
    <source>
        <dbReference type="PROSITE" id="PS50109"/>
    </source>
</evidence>
<evidence type="ECO:0000256" key="5">
    <source>
        <dbReference type="PROSITE-ProRule" id="PRU00169"/>
    </source>
</evidence>
<evidence type="ECO:0000256" key="3">
    <source>
        <dbReference type="ARBA" id="ARBA00022553"/>
    </source>
</evidence>
<dbReference type="CDD" id="cd00082">
    <property type="entry name" value="HisKA"/>
    <property type="match status" value="1"/>
</dbReference>
<dbReference type="RefSeq" id="WP_022637170.1">
    <property type="nucleotide sequence ID" value="NZ_ASJR01000014.1"/>
</dbReference>
<evidence type="ECO:0000256" key="1">
    <source>
        <dbReference type="ARBA" id="ARBA00000085"/>
    </source>
</evidence>
<evidence type="ECO:0000256" key="4">
    <source>
        <dbReference type="ARBA" id="ARBA00023012"/>
    </source>
</evidence>
<protein>
    <recommendedName>
        <fullName evidence="2">histidine kinase</fullName>
        <ecNumber evidence="2">2.7.13.3</ecNumber>
    </recommendedName>
</protein>
<feature type="modified residue" description="4-aspartylphosphate" evidence="5">
    <location>
        <position position="444"/>
    </location>
</feature>
<comment type="caution">
    <text evidence="9">The sequence shown here is derived from an EMBL/GenBank/DDBJ whole genome shotgun (WGS) entry which is preliminary data.</text>
</comment>
<dbReference type="InterPro" id="IPR003594">
    <property type="entry name" value="HATPase_dom"/>
</dbReference>
<dbReference type="AlphaFoldDB" id="U7DAG7"/>
<proteinExistence type="predicted"/>
<accession>U7DAG7</accession>
<reference evidence="9 10" key="1">
    <citation type="journal article" date="2013" name="Environ. Microbiol.">
        <title>Genome analysis of Chitinivibrio alkaliphilus gen. nov., sp. nov., a novel extremely haloalkaliphilic anaerobic chitinolytic bacterium from the candidate phylum Termite Group 3.</title>
        <authorList>
            <person name="Sorokin D.Y."/>
            <person name="Gumerov V.M."/>
            <person name="Rakitin A.L."/>
            <person name="Beletsky A.V."/>
            <person name="Damste J.S."/>
            <person name="Muyzer G."/>
            <person name="Mardanov A.V."/>
            <person name="Ravin N.V."/>
        </authorList>
    </citation>
    <scope>NUCLEOTIDE SEQUENCE [LARGE SCALE GENOMIC DNA]</scope>
    <source>
        <strain evidence="9 10">ACht1</strain>
    </source>
</reference>
<keyword evidence="3 5" id="KW-0597">Phosphoprotein</keyword>
<evidence type="ECO:0000313" key="10">
    <source>
        <dbReference type="Proteomes" id="UP000017148"/>
    </source>
</evidence>
<dbReference type="InterPro" id="IPR005467">
    <property type="entry name" value="His_kinase_dom"/>
</dbReference>
<feature type="transmembrane region" description="Helical" evidence="6">
    <location>
        <begin position="91"/>
        <end position="114"/>
    </location>
</feature>
<dbReference type="OrthoDB" id="9792854at2"/>
<dbReference type="InterPro" id="IPR001789">
    <property type="entry name" value="Sig_transdc_resp-reg_receiver"/>
</dbReference>
<dbReference type="SUPFAM" id="SSF52172">
    <property type="entry name" value="CheY-like"/>
    <property type="match status" value="1"/>
</dbReference>
<feature type="domain" description="Histidine kinase" evidence="7">
    <location>
        <begin position="147"/>
        <end position="364"/>
    </location>
</feature>
<evidence type="ECO:0000256" key="2">
    <source>
        <dbReference type="ARBA" id="ARBA00012438"/>
    </source>
</evidence>
<keyword evidence="6" id="KW-0472">Membrane</keyword>
<dbReference type="EC" id="2.7.13.3" evidence="2"/>
<dbReference type="GO" id="GO:0000155">
    <property type="term" value="F:phosphorelay sensor kinase activity"/>
    <property type="evidence" value="ECO:0007669"/>
    <property type="project" value="InterPro"/>
</dbReference>
<dbReference type="PATRIC" id="fig|1313304.3.peg.1647"/>
<dbReference type="PANTHER" id="PTHR45339:SF1">
    <property type="entry name" value="HYBRID SIGNAL TRANSDUCTION HISTIDINE KINASE J"/>
    <property type="match status" value="1"/>
</dbReference>
<sequence length="517" mass="57905">MVGKFRKSRFNTPIILIGGYLLLFLSIRTTILTFDRLPNSLNNISIFFIFFFPLVTTRVVTYTALGIKTAISLTSILTAYANATSPMEQDMLINGIISNIVFPLFSLIYLEVLFRGLERIRSMNSQLAAEKEQAEKSRNIKAEFLANMSHEIKTPISGVIGMSQMMLSQNPPSYVRENVLHILDSSKNLLAMVNNILYYSKIESNKYTRKEKFFLLRPFLESLFYTMKQTIPEDKSLTLCHDLSADLPLCIYSDALKLRQILINLISNAIKYTPRGTVTLHCTPTSEGLCFNVIDTGIGIKEEHLTTIFEVFEQVDTHYTKEHQGTGLGLAISQQLAQVLQGTITVTSTEGEGSCFSLTLPCRVEQKKTESPSKEKASEIPRALQDTPLLEKSIHVLLAEDNRVNQIYIKHFLEKNNISTEIAMDGAEAVSLFEKSSFDLVLMDIQMPRMSGLEAAKKIRHIEQQKGSSPTPIIGISASTTEIIEEVSTEAGINAVFPKPINIAQVMGEFRKLQHSS</sequence>
<keyword evidence="4" id="KW-0902">Two-component regulatory system</keyword>
<keyword evidence="6" id="KW-0812">Transmembrane</keyword>
<comment type="catalytic activity">
    <reaction evidence="1">
        <text>ATP + protein L-histidine = ADP + protein N-phospho-L-histidine.</text>
        <dbReference type="EC" id="2.7.13.3"/>
    </reaction>
</comment>
<gene>
    <name evidence="9" type="ORF">CALK_1734</name>
</gene>
<dbReference type="InterPro" id="IPR003661">
    <property type="entry name" value="HisK_dim/P_dom"/>
</dbReference>
<dbReference type="STRING" id="1313304.CALK_1734"/>
<keyword evidence="10" id="KW-1185">Reference proteome</keyword>
<dbReference type="Gene3D" id="3.30.565.10">
    <property type="entry name" value="Histidine kinase-like ATPase, C-terminal domain"/>
    <property type="match status" value="1"/>
</dbReference>
<feature type="domain" description="Response regulatory" evidence="8">
    <location>
        <begin position="395"/>
        <end position="514"/>
    </location>
</feature>
<dbReference type="CDD" id="cd16922">
    <property type="entry name" value="HATPase_EvgS-ArcB-TorS-like"/>
    <property type="match status" value="1"/>
</dbReference>
<dbReference type="Gene3D" id="3.40.50.2300">
    <property type="match status" value="1"/>
</dbReference>
<dbReference type="PROSITE" id="PS50109">
    <property type="entry name" value="HIS_KIN"/>
    <property type="match status" value="1"/>
</dbReference>
<dbReference type="SMART" id="SM00388">
    <property type="entry name" value="HisKA"/>
    <property type="match status" value="1"/>
</dbReference>
<dbReference type="Pfam" id="PF02518">
    <property type="entry name" value="HATPase_c"/>
    <property type="match status" value="1"/>
</dbReference>
<keyword evidence="6" id="KW-1133">Transmembrane helix</keyword>
<dbReference type="Pfam" id="PF00512">
    <property type="entry name" value="HisKA"/>
    <property type="match status" value="1"/>
</dbReference>
<dbReference type="InterPro" id="IPR004358">
    <property type="entry name" value="Sig_transdc_His_kin-like_C"/>
</dbReference>
<evidence type="ECO:0000313" key="9">
    <source>
        <dbReference type="EMBL" id="ERP31385.1"/>
    </source>
</evidence>
<dbReference type="Pfam" id="PF00072">
    <property type="entry name" value="Response_reg"/>
    <property type="match status" value="1"/>
</dbReference>
<dbReference type="PANTHER" id="PTHR45339">
    <property type="entry name" value="HYBRID SIGNAL TRANSDUCTION HISTIDINE KINASE J"/>
    <property type="match status" value="1"/>
</dbReference>
<dbReference type="InterPro" id="IPR036097">
    <property type="entry name" value="HisK_dim/P_sf"/>
</dbReference>
<dbReference type="CDD" id="cd17546">
    <property type="entry name" value="REC_hyHK_CKI1_RcsC-like"/>
    <property type="match status" value="1"/>
</dbReference>
<dbReference type="EMBL" id="ASJR01000014">
    <property type="protein sequence ID" value="ERP31385.1"/>
    <property type="molecule type" value="Genomic_DNA"/>
</dbReference>
<evidence type="ECO:0000256" key="6">
    <source>
        <dbReference type="SAM" id="Phobius"/>
    </source>
</evidence>
<dbReference type="FunFam" id="3.30.565.10:FF:000010">
    <property type="entry name" value="Sensor histidine kinase RcsC"/>
    <property type="match status" value="1"/>
</dbReference>
<dbReference type="InterPro" id="IPR036890">
    <property type="entry name" value="HATPase_C_sf"/>
</dbReference>
<dbReference type="SUPFAM" id="SSF55874">
    <property type="entry name" value="ATPase domain of HSP90 chaperone/DNA topoisomerase II/histidine kinase"/>
    <property type="match status" value="1"/>
</dbReference>
<dbReference type="Gene3D" id="1.10.287.130">
    <property type="match status" value="1"/>
</dbReference>
<evidence type="ECO:0000259" key="8">
    <source>
        <dbReference type="PROSITE" id="PS50110"/>
    </source>
</evidence>
<organism evidence="9 10">
    <name type="scientific">Chitinivibrio alkaliphilus ACht1</name>
    <dbReference type="NCBI Taxonomy" id="1313304"/>
    <lineage>
        <taxon>Bacteria</taxon>
        <taxon>Pseudomonadati</taxon>
        <taxon>Fibrobacterota</taxon>
        <taxon>Chitinivibrionia</taxon>
        <taxon>Chitinivibrionales</taxon>
        <taxon>Chitinivibrionaceae</taxon>
        <taxon>Chitinivibrio</taxon>
    </lineage>
</organism>
<feature type="transmembrane region" description="Helical" evidence="6">
    <location>
        <begin position="12"/>
        <end position="34"/>
    </location>
</feature>
<dbReference type="SUPFAM" id="SSF47384">
    <property type="entry name" value="Homodimeric domain of signal transducing histidine kinase"/>
    <property type="match status" value="1"/>
</dbReference>
<dbReference type="PRINTS" id="PR00344">
    <property type="entry name" value="BCTRLSENSOR"/>
</dbReference>
<dbReference type="SMART" id="SM00448">
    <property type="entry name" value="REC"/>
    <property type="match status" value="1"/>
</dbReference>
<dbReference type="SMART" id="SM00387">
    <property type="entry name" value="HATPase_c"/>
    <property type="match status" value="1"/>
</dbReference>